<name>A0A4U7JHN3_9FIRM</name>
<dbReference type="SUPFAM" id="SSF53474">
    <property type="entry name" value="alpha/beta-Hydrolases"/>
    <property type="match status" value="1"/>
</dbReference>
<evidence type="ECO:0000256" key="1">
    <source>
        <dbReference type="ARBA" id="ARBA00007169"/>
    </source>
</evidence>
<gene>
    <name evidence="2" type="ORF">EHE19_003980</name>
</gene>
<dbReference type="Pfam" id="PF00975">
    <property type="entry name" value="Thioesterase"/>
    <property type="match status" value="1"/>
</dbReference>
<dbReference type="PANTHER" id="PTHR11487">
    <property type="entry name" value="THIOESTERASE"/>
    <property type="match status" value="1"/>
</dbReference>
<dbReference type="EMBL" id="CP061336">
    <property type="protein sequence ID" value="QNU67643.1"/>
    <property type="molecule type" value="Genomic_DNA"/>
</dbReference>
<proteinExistence type="inferred from homology"/>
<evidence type="ECO:0000313" key="3">
    <source>
        <dbReference type="Proteomes" id="UP000306409"/>
    </source>
</evidence>
<comment type="similarity">
    <text evidence="1">Belongs to the thioesterase family.</text>
</comment>
<dbReference type="InterPro" id="IPR012223">
    <property type="entry name" value="TEII"/>
</dbReference>
<evidence type="ECO:0000313" key="2">
    <source>
        <dbReference type="EMBL" id="QNU67643.1"/>
    </source>
</evidence>
<dbReference type="Proteomes" id="UP000306409">
    <property type="component" value="Chromosome"/>
</dbReference>
<protein>
    <submittedName>
        <fullName evidence="2">Thioesterase</fullName>
    </submittedName>
</protein>
<keyword evidence="3" id="KW-1185">Reference proteome</keyword>
<dbReference type="RefSeq" id="WP_137697998.1">
    <property type="nucleotide sequence ID" value="NZ_CP061336.1"/>
</dbReference>
<dbReference type="GO" id="GO:0008610">
    <property type="term" value="P:lipid biosynthetic process"/>
    <property type="evidence" value="ECO:0007669"/>
    <property type="project" value="TreeGrafter"/>
</dbReference>
<dbReference type="AlphaFoldDB" id="A0A4U7JHN3"/>
<dbReference type="InterPro" id="IPR001031">
    <property type="entry name" value="Thioesterase"/>
</dbReference>
<dbReference type="KEGG" id="rher:EHE19_003980"/>
<organism evidence="2 3">
    <name type="scientific">Ruminiclostridium herbifermentans</name>
    <dbReference type="NCBI Taxonomy" id="2488810"/>
    <lineage>
        <taxon>Bacteria</taxon>
        <taxon>Bacillati</taxon>
        <taxon>Bacillota</taxon>
        <taxon>Clostridia</taxon>
        <taxon>Eubacteriales</taxon>
        <taxon>Oscillospiraceae</taxon>
        <taxon>Ruminiclostridium</taxon>
    </lineage>
</organism>
<accession>A0A4U7JHN3</accession>
<reference evidence="2 3" key="1">
    <citation type="submission" date="2020-09" db="EMBL/GenBank/DDBJ databases">
        <title>Characterization and genome sequencing of Ruminiclostridium sp. nov. MA18.</title>
        <authorList>
            <person name="Rettenmaier R."/>
            <person name="Kowollik M.-L."/>
            <person name="Liebl W."/>
            <person name="Zverlov V."/>
        </authorList>
    </citation>
    <scope>NUCLEOTIDE SEQUENCE [LARGE SCALE GENOMIC DNA]</scope>
    <source>
        <strain evidence="2 3">MA18</strain>
    </source>
</reference>
<dbReference type="InterPro" id="IPR029058">
    <property type="entry name" value="AB_hydrolase_fold"/>
</dbReference>
<sequence>MSKIKLFCLPHAGGSAAIYYKWKKYIDSNIEVTPLELAGRGRRISESFYESILSAVDGMYNTIKPIIRDCDYAFYGHSMGTIIAFELCRKIMDTNERQPLHLFVSGRYPPSIKRAERYLSRLPDNMFLEEICKLGGTSDELIKNKELCDIFVPILKADYRIIEEYKYIDCDKKFNYGITVFNGKADPEVFYNEVKEWEKHTLLQCPIYEFEGDHFFINDKIPEIAEIINSTIDCIISKSTY</sequence>
<dbReference type="PANTHER" id="PTHR11487:SF0">
    <property type="entry name" value="S-ACYL FATTY ACID SYNTHASE THIOESTERASE, MEDIUM CHAIN"/>
    <property type="match status" value="1"/>
</dbReference>
<dbReference type="OrthoDB" id="2213423at2"/>
<dbReference type="Gene3D" id="3.40.50.1820">
    <property type="entry name" value="alpha/beta hydrolase"/>
    <property type="match status" value="1"/>
</dbReference>